<dbReference type="InterPro" id="IPR050413">
    <property type="entry name" value="TCR_beta_variable"/>
</dbReference>
<feature type="chain" id="PRO_5040371055" description="Immunoglobulin V-set domain-containing protein" evidence="3">
    <location>
        <begin position="22"/>
        <end position="226"/>
    </location>
</feature>
<evidence type="ECO:0000313" key="5">
    <source>
        <dbReference type="EMBL" id="KAJ8340685.1"/>
    </source>
</evidence>
<dbReference type="OrthoDB" id="8949577at2759"/>
<keyword evidence="2" id="KW-0391">Immunity</keyword>
<gene>
    <name evidence="5" type="ORF">SKAU_G00353180</name>
</gene>
<dbReference type="GO" id="GO:0007166">
    <property type="term" value="P:cell surface receptor signaling pathway"/>
    <property type="evidence" value="ECO:0007669"/>
    <property type="project" value="TreeGrafter"/>
</dbReference>
<dbReference type="PANTHER" id="PTHR23268">
    <property type="entry name" value="T-CELL RECEPTOR BETA CHAIN"/>
    <property type="match status" value="1"/>
</dbReference>
<dbReference type="Gene3D" id="2.60.40.10">
    <property type="entry name" value="Immunoglobulins"/>
    <property type="match status" value="2"/>
</dbReference>
<name>A0A9Q1EKX5_SYNKA</name>
<accession>A0A9Q1EKX5</accession>
<dbReference type="AlphaFoldDB" id="A0A9Q1EKX5"/>
<evidence type="ECO:0000256" key="1">
    <source>
        <dbReference type="ARBA" id="ARBA00022729"/>
    </source>
</evidence>
<dbReference type="SUPFAM" id="SSF48726">
    <property type="entry name" value="Immunoglobulin"/>
    <property type="match status" value="2"/>
</dbReference>
<dbReference type="Proteomes" id="UP001152622">
    <property type="component" value="Chromosome 16"/>
</dbReference>
<reference evidence="5" key="1">
    <citation type="journal article" date="2023" name="Science">
        <title>Genome structures resolve the early diversification of teleost fishes.</title>
        <authorList>
            <person name="Parey E."/>
            <person name="Louis A."/>
            <person name="Montfort J."/>
            <person name="Bouchez O."/>
            <person name="Roques C."/>
            <person name="Iampietro C."/>
            <person name="Lluch J."/>
            <person name="Castinel A."/>
            <person name="Donnadieu C."/>
            <person name="Desvignes T."/>
            <person name="Floi Bucao C."/>
            <person name="Jouanno E."/>
            <person name="Wen M."/>
            <person name="Mejri S."/>
            <person name="Dirks R."/>
            <person name="Jansen H."/>
            <person name="Henkel C."/>
            <person name="Chen W.J."/>
            <person name="Zahm M."/>
            <person name="Cabau C."/>
            <person name="Klopp C."/>
            <person name="Thompson A.W."/>
            <person name="Robinson-Rechavi M."/>
            <person name="Braasch I."/>
            <person name="Lecointre G."/>
            <person name="Bobe J."/>
            <person name="Postlethwait J.H."/>
            <person name="Berthelot C."/>
            <person name="Roest Crollius H."/>
            <person name="Guiguen Y."/>
        </authorList>
    </citation>
    <scope>NUCLEOTIDE SEQUENCE</scope>
    <source>
        <strain evidence="5">WJC10195</strain>
    </source>
</reference>
<sequence>MERICYILHVCIMSLLDSSGAITVQQFPTSLFGKLNDNVQLSCQHDDSTYYTMLWYQQVEGQQALDLVGFLTHADMSGLSLNRRSLSGPHRWSWPRAPLWNSSAVRAALISTCTDVQCQSQQKVSQWPSQTVVTQGSSVELQCSQSSSNQNMYWYHQQSSTEIHLIMLSVYMNQPERGKNISGRFTSTRPKMENITLSISQAEESDTGSSLPVFFPVMTALGIHIT</sequence>
<feature type="domain" description="Immunoglobulin V-set" evidence="4">
    <location>
        <begin position="128"/>
        <end position="208"/>
    </location>
</feature>
<proteinExistence type="predicted"/>
<keyword evidence="6" id="KW-1185">Reference proteome</keyword>
<keyword evidence="1 3" id="KW-0732">Signal</keyword>
<organism evidence="5 6">
    <name type="scientific">Synaphobranchus kaupii</name>
    <name type="common">Kaup's arrowtooth eel</name>
    <dbReference type="NCBI Taxonomy" id="118154"/>
    <lineage>
        <taxon>Eukaryota</taxon>
        <taxon>Metazoa</taxon>
        <taxon>Chordata</taxon>
        <taxon>Craniata</taxon>
        <taxon>Vertebrata</taxon>
        <taxon>Euteleostomi</taxon>
        <taxon>Actinopterygii</taxon>
        <taxon>Neopterygii</taxon>
        <taxon>Teleostei</taxon>
        <taxon>Anguilliformes</taxon>
        <taxon>Synaphobranchidae</taxon>
        <taxon>Synaphobranchus</taxon>
    </lineage>
</organism>
<evidence type="ECO:0000259" key="4">
    <source>
        <dbReference type="Pfam" id="PF07686"/>
    </source>
</evidence>
<feature type="signal peptide" evidence="3">
    <location>
        <begin position="1"/>
        <end position="21"/>
    </location>
</feature>
<evidence type="ECO:0000256" key="2">
    <source>
        <dbReference type="ARBA" id="ARBA00022859"/>
    </source>
</evidence>
<dbReference type="GO" id="GO:0005886">
    <property type="term" value="C:plasma membrane"/>
    <property type="evidence" value="ECO:0007669"/>
    <property type="project" value="TreeGrafter"/>
</dbReference>
<dbReference type="InterPro" id="IPR013783">
    <property type="entry name" value="Ig-like_fold"/>
</dbReference>
<dbReference type="Pfam" id="PF07686">
    <property type="entry name" value="V-set"/>
    <property type="match status" value="1"/>
</dbReference>
<evidence type="ECO:0000313" key="6">
    <source>
        <dbReference type="Proteomes" id="UP001152622"/>
    </source>
</evidence>
<protein>
    <recommendedName>
        <fullName evidence="4">Immunoglobulin V-set domain-containing protein</fullName>
    </recommendedName>
</protein>
<dbReference type="EMBL" id="JAINUF010000016">
    <property type="protein sequence ID" value="KAJ8340685.1"/>
    <property type="molecule type" value="Genomic_DNA"/>
</dbReference>
<comment type="caution">
    <text evidence="5">The sequence shown here is derived from an EMBL/GenBank/DDBJ whole genome shotgun (WGS) entry which is preliminary data.</text>
</comment>
<evidence type="ECO:0000256" key="3">
    <source>
        <dbReference type="SAM" id="SignalP"/>
    </source>
</evidence>
<dbReference type="GO" id="GO:0002376">
    <property type="term" value="P:immune system process"/>
    <property type="evidence" value="ECO:0007669"/>
    <property type="project" value="UniProtKB-KW"/>
</dbReference>
<dbReference type="InterPro" id="IPR013106">
    <property type="entry name" value="Ig_V-set"/>
</dbReference>
<dbReference type="InterPro" id="IPR036179">
    <property type="entry name" value="Ig-like_dom_sf"/>
</dbReference>